<organism evidence="10 11">
    <name type="scientific">Catenaria anguillulae PL171</name>
    <dbReference type="NCBI Taxonomy" id="765915"/>
    <lineage>
        <taxon>Eukaryota</taxon>
        <taxon>Fungi</taxon>
        <taxon>Fungi incertae sedis</taxon>
        <taxon>Blastocladiomycota</taxon>
        <taxon>Blastocladiomycetes</taxon>
        <taxon>Blastocladiales</taxon>
        <taxon>Catenariaceae</taxon>
        <taxon>Catenaria</taxon>
    </lineage>
</organism>
<dbReference type="STRING" id="765915.A0A1Y2HX78"/>
<comment type="catalytic activity">
    <reaction evidence="7">
        <text>P(1),P(3)-bis(5'-adenosyl) triphosphate + H2O = AMP + ADP + 2 H(+)</text>
        <dbReference type="Rhea" id="RHEA:13893"/>
        <dbReference type="ChEBI" id="CHEBI:15377"/>
        <dbReference type="ChEBI" id="CHEBI:15378"/>
        <dbReference type="ChEBI" id="CHEBI:58529"/>
        <dbReference type="ChEBI" id="CHEBI:456215"/>
        <dbReference type="ChEBI" id="CHEBI:456216"/>
        <dbReference type="EC" id="3.6.1.29"/>
    </reaction>
</comment>
<dbReference type="Gene3D" id="3.30.428.10">
    <property type="entry name" value="HIT-like"/>
    <property type="match status" value="1"/>
</dbReference>
<keyword evidence="1 7" id="KW-0547">Nucleotide-binding</keyword>
<feature type="binding site" evidence="4">
    <location>
        <position position="94"/>
    </location>
    <ligand>
        <name>substrate</name>
    </ligand>
</feature>
<comment type="caution">
    <text evidence="10">The sequence shown here is derived from an EMBL/GenBank/DDBJ whole genome shotgun (WGS) entry which is preliminary data.</text>
</comment>
<dbReference type="Pfam" id="PF01230">
    <property type="entry name" value="HIT"/>
    <property type="match status" value="1"/>
</dbReference>
<evidence type="ECO:0000256" key="8">
    <source>
        <dbReference type="SAM" id="MobiDB-lite"/>
    </source>
</evidence>
<evidence type="ECO:0000256" key="7">
    <source>
        <dbReference type="RuleBase" id="RU366076"/>
    </source>
</evidence>
<feature type="domain" description="HIT" evidence="9">
    <location>
        <begin position="12"/>
        <end position="120"/>
    </location>
</feature>
<comment type="cofactor">
    <cofactor evidence="7">
        <name>Mn(2+)</name>
        <dbReference type="ChEBI" id="CHEBI:29035"/>
    </cofactor>
</comment>
<dbReference type="SUPFAM" id="SSF54197">
    <property type="entry name" value="HIT-like"/>
    <property type="match status" value="1"/>
</dbReference>
<feature type="site" description="Important for induction of apoptosis" evidence="5">
    <location>
        <position position="125"/>
    </location>
</feature>
<evidence type="ECO:0000313" key="11">
    <source>
        <dbReference type="Proteomes" id="UP000193411"/>
    </source>
</evidence>
<dbReference type="PROSITE" id="PS51084">
    <property type="entry name" value="HIT_2"/>
    <property type="match status" value="1"/>
</dbReference>
<dbReference type="PANTHER" id="PTHR46243:SF1">
    <property type="entry name" value="BIS(5'-ADENOSYL)-TRIPHOSPHATASE"/>
    <property type="match status" value="1"/>
</dbReference>
<feature type="short sequence motif" description="Histidine triad motif" evidence="6">
    <location>
        <begin position="105"/>
        <end position="109"/>
    </location>
</feature>
<dbReference type="InterPro" id="IPR039383">
    <property type="entry name" value="FHIT"/>
</dbReference>
<evidence type="ECO:0000256" key="4">
    <source>
        <dbReference type="PIRSR" id="PIRSR639383-2"/>
    </source>
</evidence>
<name>A0A1Y2HX78_9FUNG</name>
<dbReference type="AlphaFoldDB" id="A0A1Y2HX78"/>
<feature type="binding site" evidence="4">
    <location>
        <begin position="100"/>
        <end position="103"/>
    </location>
    <ligand>
        <name>substrate</name>
    </ligand>
</feature>
<keyword evidence="11" id="KW-1185">Reference proteome</keyword>
<dbReference type="InterPro" id="IPR036265">
    <property type="entry name" value="HIT-like_sf"/>
</dbReference>
<evidence type="ECO:0000256" key="3">
    <source>
        <dbReference type="PIRSR" id="PIRSR639383-1"/>
    </source>
</evidence>
<dbReference type="FunFam" id="3.30.428.10:FF:000011">
    <property type="entry name" value="Fragile histidine triad"/>
    <property type="match status" value="1"/>
</dbReference>
<dbReference type="EMBL" id="MCFL01000011">
    <property type="protein sequence ID" value="ORZ37752.1"/>
    <property type="molecule type" value="Genomic_DNA"/>
</dbReference>
<feature type="region of interest" description="Disordered" evidence="8">
    <location>
        <begin position="133"/>
        <end position="160"/>
    </location>
</feature>
<dbReference type="EC" id="3.6.1.29" evidence="7"/>
<dbReference type="CDD" id="cd01275">
    <property type="entry name" value="FHIT"/>
    <property type="match status" value="1"/>
</dbReference>
<evidence type="ECO:0000256" key="1">
    <source>
        <dbReference type="ARBA" id="ARBA00022741"/>
    </source>
</evidence>
<feature type="binding site" evidence="4">
    <location>
        <position position="38"/>
    </location>
    <ligand>
        <name>substrate</name>
    </ligand>
</feature>
<evidence type="ECO:0000256" key="6">
    <source>
        <dbReference type="PROSITE-ProRule" id="PRU00464"/>
    </source>
</evidence>
<dbReference type="GO" id="GO:0000166">
    <property type="term" value="F:nucleotide binding"/>
    <property type="evidence" value="ECO:0007669"/>
    <property type="project" value="UniProtKB-KW"/>
</dbReference>
<evidence type="ECO:0000259" key="9">
    <source>
        <dbReference type="PROSITE" id="PS51084"/>
    </source>
</evidence>
<gene>
    <name evidence="10" type="ORF">BCR44DRAFT_38331</name>
</gene>
<accession>A0A1Y2HX78</accession>
<dbReference type="OrthoDB" id="680339at2759"/>
<feature type="active site" description="Tele-AMP-histidine intermediate" evidence="3">
    <location>
        <position position="107"/>
    </location>
</feature>
<dbReference type="GO" id="GO:0047710">
    <property type="term" value="F:bis(5'-adenosyl)-triphosphatase activity"/>
    <property type="evidence" value="ECO:0007669"/>
    <property type="project" value="UniProtKB-UniRule"/>
</dbReference>
<keyword evidence="2 7" id="KW-0378">Hydrolase</keyword>
<proteinExistence type="predicted"/>
<dbReference type="Proteomes" id="UP000193411">
    <property type="component" value="Unassembled WGS sequence"/>
</dbReference>
<sequence>MSASASAAAQQVLFHFGKWPIPQGEVFFTSALSFAVVNFKPVLPGHVLVCPRRIVPRFADLTPAELSDLWSISQRVGNVVERHFKADSLTFAVQDGPSAGQTVPHVHVHVIPRRAGDFDKNDEIYDKIEQVEKDGLGRVPNKDKGKGKGMDADEDRKPRTLAEMEVEAKQLRAYFPAEEQAIKLD</sequence>
<dbReference type="InterPro" id="IPR019808">
    <property type="entry name" value="Histidine_triad_CS"/>
</dbReference>
<evidence type="ECO:0000256" key="5">
    <source>
        <dbReference type="PIRSR" id="PIRSR639383-3"/>
    </source>
</evidence>
<protein>
    <recommendedName>
        <fullName evidence="7">Bis(5'-adenosyl)-triphosphatase</fullName>
        <ecNumber evidence="7">3.6.1.29</ecNumber>
    </recommendedName>
</protein>
<evidence type="ECO:0000256" key="2">
    <source>
        <dbReference type="ARBA" id="ARBA00022801"/>
    </source>
</evidence>
<dbReference type="PROSITE" id="PS00892">
    <property type="entry name" value="HIT_1"/>
    <property type="match status" value="1"/>
</dbReference>
<dbReference type="PANTHER" id="PTHR46243">
    <property type="entry name" value="BIS(5'-ADENOSYL)-TRIPHOSPHATASE"/>
    <property type="match status" value="1"/>
</dbReference>
<dbReference type="InterPro" id="IPR011146">
    <property type="entry name" value="HIT-like"/>
</dbReference>
<dbReference type="InterPro" id="IPR051884">
    <property type="entry name" value="Bis(5'-adenosyl)-TPase_reg"/>
</dbReference>
<feature type="binding site" evidence="4">
    <location>
        <position position="109"/>
    </location>
    <ligand>
        <name>substrate</name>
    </ligand>
</feature>
<evidence type="ECO:0000313" key="10">
    <source>
        <dbReference type="EMBL" id="ORZ37752.1"/>
    </source>
</evidence>
<reference evidence="10 11" key="1">
    <citation type="submission" date="2016-07" db="EMBL/GenBank/DDBJ databases">
        <title>Pervasive Adenine N6-methylation of Active Genes in Fungi.</title>
        <authorList>
            <consortium name="DOE Joint Genome Institute"/>
            <person name="Mondo S.J."/>
            <person name="Dannebaum R.O."/>
            <person name="Kuo R.C."/>
            <person name="Labutti K."/>
            <person name="Haridas S."/>
            <person name="Kuo A."/>
            <person name="Salamov A."/>
            <person name="Ahrendt S.R."/>
            <person name="Lipzen A."/>
            <person name="Sullivan W."/>
            <person name="Andreopoulos W.B."/>
            <person name="Clum A."/>
            <person name="Lindquist E."/>
            <person name="Daum C."/>
            <person name="Ramamoorthy G.K."/>
            <person name="Gryganskyi A."/>
            <person name="Culley D."/>
            <person name="Magnuson J.K."/>
            <person name="James T.Y."/>
            <person name="O'Malley M.A."/>
            <person name="Stajich J.E."/>
            <person name="Spatafora J.W."/>
            <person name="Visel A."/>
            <person name="Grigoriev I.V."/>
        </authorList>
    </citation>
    <scope>NUCLEOTIDE SEQUENCE [LARGE SCALE GENOMIC DNA]</scope>
    <source>
        <strain evidence="10 11">PL171</strain>
    </source>
</reference>